<dbReference type="Gramene" id="AET1Gv20111100.1">
    <property type="protein sequence ID" value="AET1Gv20111100.1"/>
    <property type="gene ID" value="AET1Gv20111100"/>
</dbReference>
<proteinExistence type="predicted"/>
<reference evidence="2" key="1">
    <citation type="journal article" date="2014" name="Science">
        <title>Ancient hybridizations among the ancestral genomes of bread wheat.</title>
        <authorList>
            <consortium name="International Wheat Genome Sequencing Consortium,"/>
            <person name="Marcussen T."/>
            <person name="Sandve S.R."/>
            <person name="Heier L."/>
            <person name="Spannagl M."/>
            <person name="Pfeifer M."/>
            <person name="Jakobsen K.S."/>
            <person name="Wulff B.B."/>
            <person name="Steuernagel B."/>
            <person name="Mayer K.F."/>
            <person name="Olsen O.A."/>
        </authorList>
    </citation>
    <scope>NUCLEOTIDE SEQUENCE [LARGE SCALE GENOMIC DNA]</scope>
    <source>
        <strain evidence="2">cv. AL8/78</strain>
    </source>
</reference>
<dbReference type="EnsemblPlants" id="AET1Gv20111100.1">
    <property type="protein sequence ID" value="AET1Gv20111100.1"/>
    <property type="gene ID" value="AET1Gv20111100"/>
</dbReference>
<dbReference type="Proteomes" id="UP000015105">
    <property type="component" value="Chromosome 1D"/>
</dbReference>
<accession>A0A452XQB8</accession>
<reference evidence="2" key="2">
    <citation type="journal article" date="2017" name="Nat. Plants">
        <title>The Aegilops tauschii genome reveals multiple impacts of transposons.</title>
        <authorList>
            <person name="Zhao G."/>
            <person name="Zou C."/>
            <person name="Li K."/>
            <person name="Wang K."/>
            <person name="Li T."/>
            <person name="Gao L."/>
            <person name="Zhang X."/>
            <person name="Wang H."/>
            <person name="Yang Z."/>
            <person name="Liu X."/>
            <person name="Jiang W."/>
            <person name="Mao L."/>
            <person name="Kong X."/>
            <person name="Jiao Y."/>
            <person name="Jia J."/>
        </authorList>
    </citation>
    <scope>NUCLEOTIDE SEQUENCE [LARGE SCALE GENOMIC DNA]</scope>
    <source>
        <strain evidence="2">cv. AL8/78</strain>
    </source>
</reference>
<evidence type="ECO:0000313" key="1">
    <source>
        <dbReference type="EnsemblPlants" id="AET1Gv20111100.1"/>
    </source>
</evidence>
<sequence>VKFLHANKDIFAWEPNQLVGVPREVIQHHLRVCPNVRPVKQRARRQSTEK</sequence>
<evidence type="ECO:0000313" key="2">
    <source>
        <dbReference type="Proteomes" id="UP000015105"/>
    </source>
</evidence>
<reference evidence="1" key="4">
    <citation type="submission" date="2019-03" db="UniProtKB">
        <authorList>
            <consortium name="EnsemblPlants"/>
        </authorList>
    </citation>
    <scope>IDENTIFICATION</scope>
</reference>
<dbReference type="AlphaFoldDB" id="A0A452XQB8"/>
<name>A0A452XQB8_AEGTS</name>
<reference evidence="1" key="5">
    <citation type="journal article" date="2021" name="G3 (Bethesda)">
        <title>Aegilops tauschii genome assembly Aet v5.0 features greater sequence contiguity and improved annotation.</title>
        <authorList>
            <person name="Wang L."/>
            <person name="Zhu T."/>
            <person name="Rodriguez J.C."/>
            <person name="Deal K.R."/>
            <person name="Dubcovsky J."/>
            <person name="McGuire P.E."/>
            <person name="Lux T."/>
            <person name="Spannagl M."/>
            <person name="Mayer K.F.X."/>
            <person name="Baldrich P."/>
            <person name="Meyers B.C."/>
            <person name="Huo N."/>
            <person name="Gu Y.Q."/>
            <person name="Zhou H."/>
            <person name="Devos K.M."/>
            <person name="Bennetzen J.L."/>
            <person name="Unver T."/>
            <person name="Budak H."/>
            <person name="Gulick P.J."/>
            <person name="Galiba G."/>
            <person name="Kalapos B."/>
            <person name="Nelson D.R."/>
            <person name="Li P."/>
            <person name="You F.M."/>
            <person name="Luo M.C."/>
            <person name="Dvorak J."/>
        </authorList>
    </citation>
    <scope>NUCLEOTIDE SEQUENCE [LARGE SCALE GENOMIC DNA]</scope>
    <source>
        <strain evidence="1">cv. AL8/78</strain>
    </source>
</reference>
<reference evidence="1" key="3">
    <citation type="journal article" date="2017" name="Nature">
        <title>Genome sequence of the progenitor of the wheat D genome Aegilops tauschii.</title>
        <authorList>
            <person name="Luo M.C."/>
            <person name="Gu Y.Q."/>
            <person name="Puiu D."/>
            <person name="Wang H."/>
            <person name="Twardziok S.O."/>
            <person name="Deal K.R."/>
            <person name="Huo N."/>
            <person name="Zhu T."/>
            <person name="Wang L."/>
            <person name="Wang Y."/>
            <person name="McGuire P.E."/>
            <person name="Liu S."/>
            <person name="Long H."/>
            <person name="Ramasamy R.K."/>
            <person name="Rodriguez J.C."/>
            <person name="Van S.L."/>
            <person name="Yuan L."/>
            <person name="Wang Z."/>
            <person name="Xia Z."/>
            <person name="Xiao L."/>
            <person name="Anderson O.D."/>
            <person name="Ouyang S."/>
            <person name="Liang Y."/>
            <person name="Zimin A.V."/>
            <person name="Pertea G."/>
            <person name="Qi P."/>
            <person name="Bennetzen J.L."/>
            <person name="Dai X."/>
            <person name="Dawson M.W."/>
            <person name="Muller H.G."/>
            <person name="Kugler K."/>
            <person name="Rivarola-Duarte L."/>
            <person name="Spannagl M."/>
            <person name="Mayer K.F.X."/>
            <person name="Lu F.H."/>
            <person name="Bevan M.W."/>
            <person name="Leroy P."/>
            <person name="Li P."/>
            <person name="You F.M."/>
            <person name="Sun Q."/>
            <person name="Liu Z."/>
            <person name="Lyons E."/>
            <person name="Wicker T."/>
            <person name="Salzberg S.L."/>
            <person name="Devos K.M."/>
            <person name="Dvorak J."/>
        </authorList>
    </citation>
    <scope>NUCLEOTIDE SEQUENCE [LARGE SCALE GENOMIC DNA]</scope>
    <source>
        <strain evidence="1">cv. AL8/78</strain>
    </source>
</reference>
<organism evidence="1 2">
    <name type="scientific">Aegilops tauschii subsp. strangulata</name>
    <name type="common">Goatgrass</name>
    <dbReference type="NCBI Taxonomy" id="200361"/>
    <lineage>
        <taxon>Eukaryota</taxon>
        <taxon>Viridiplantae</taxon>
        <taxon>Streptophyta</taxon>
        <taxon>Embryophyta</taxon>
        <taxon>Tracheophyta</taxon>
        <taxon>Spermatophyta</taxon>
        <taxon>Magnoliopsida</taxon>
        <taxon>Liliopsida</taxon>
        <taxon>Poales</taxon>
        <taxon>Poaceae</taxon>
        <taxon>BOP clade</taxon>
        <taxon>Pooideae</taxon>
        <taxon>Triticodae</taxon>
        <taxon>Triticeae</taxon>
        <taxon>Triticinae</taxon>
        <taxon>Aegilops</taxon>
    </lineage>
</organism>
<protein>
    <submittedName>
        <fullName evidence="1">Uncharacterized protein</fullName>
    </submittedName>
</protein>
<keyword evidence="2" id="KW-1185">Reference proteome</keyword>